<evidence type="ECO:0000313" key="4">
    <source>
        <dbReference type="Proteomes" id="UP000674179"/>
    </source>
</evidence>
<feature type="compositionally biased region" description="Basic residues" evidence="1">
    <location>
        <begin position="579"/>
        <end position="588"/>
    </location>
</feature>
<comment type="caution">
    <text evidence="3">The sequence shown here is derived from an EMBL/GenBank/DDBJ whole genome shotgun (WGS) entry which is preliminary data.</text>
</comment>
<dbReference type="Proteomes" id="UP000674179">
    <property type="component" value="Chromosome 36"/>
</dbReference>
<dbReference type="GO" id="GO:0006364">
    <property type="term" value="P:rRNA processing"/>
    <property type="evidence" value="ECO:0007669"/>
    <property type="project" value="InterPro"/>
</dbReference>
<feature type="region of interest" description="Disordered" evidence="1">
    <location>
        <begin position="240"/>
        <end position="273"/>
    </location>
</feature>
<feature type="region of interest" description="Disordered" evidence="1">
    <location>
        <begin position="383"/>
        <end position="418"/>
    </location>
</feature>
<dbReference type="GO" id="GO:0003723">
    <property type="term" value="F:RNA binding"/>
    <property type="evidence" value="ECO:0007669"/>
    <property type="project" value="TreeGrafter"/>
</dbReference>
<name>A0A836GWB6_LEIEN</name>
<gene>
    <name evidence="3" type="ORF">CUR178_00700</name>
</gene>
<feature type="domain" description="ESF1 RRM" evidence="2">
    <location>
        <begin position="155"/>
        <end position="338"/>
    </location>
</feature>
<feature type="compositionally biased region" description="Basic and acidic residues" evidence="1">
    <location>
        <begin position="252"/>
        <end position="266"/>
    </location>
</feature>
<dbReference type="KEGG" id="lenr:94167991"/>
<dbReference type="InterPro" id="IPR056750">
    <property type="entry name" value="RRM_ESF1"/>
</dbReference>
<dbReference type="Pfam" id="PF25121">
    <property type="entry name" value="RRM_ESF1"/>
    <property type="match status" value="1"/>
</dbReference>
<accession>A0A836GWB6</accession>
<organism evidence="3 4">
    <name type="scientific">Leishmania enriettii</name>
    <dbReference type="NCBI Taxonomy" id="5663"/>
    <lineage>
        <taxon>Eukaryota</taxon>
        <taxon>Discoba</taxon>
        <taxon>Euglenozoa</taxon>
        <taxon>Kinetoplastea</taxon>
        <taxon>Metakinetoplastina</taxon>
        <taxon>Trypanosomatida</taxon>
        <taxon>Trypanosomatidae</taxon>
        <taxon>Leishmaniinae</taxon>
        <taxon>Leishmania</taxon>
    </lineage>
</organism>
<feature type="compositionally biased region" description="Acidic residues" evidence="1">
    <location>
        <begin position="240"/>
        <end position="251"/>
    </location>
</feature>
<evidence type="ECO:0000256" key="1">
    <source>
        <dbReference type="SAM" id="MobiDB-lite"/>
    </source>
</evidence>
<dbReference type="InterPro" id="IPR039754">
    <property type="entry name" value="Esf1"/>
</dbReference>
<feature type="compositionally biased region" description="Basic and acidic residues" evidence="1">
    <location>
        <begin position="68"/>
        <end position="84"/>
    </location>
</feature>
<dbReference type="AlphaFoldDB" id="A0A836GWB6"/>
<protein>
    <recommendedName>
        <fullName evidence="2">ESF1 RRM domain-containing protein</fullName>
    </recommendedName>
</protein>
<feature type="compositionally biased region" description="Acidic residues" evidence="1">
    <location>
        <begin position="468"/>
        <end position="481"/>
    </location>
</feature>
<proteinExistence type="predicted"/>
<feature type="compositionally biased region" description="Gly residues" evidence="1">
    <location>
        <begin position="13"/>
        <end position="33"/>
    </location>
</feature>
<feature type="region of interest" description="Disordered" evidence="1">
    <location>
        <begin position="1"/>
        <end position="132"/>
    </location>
</feature>
<dbReference type="PANTHER" id="PTHR12202:SF0">
    <property type="entry name" value="ESF1 HOMOLOG"/>
    <property type="match status" value="1"/>
</dbReference>
<keyword evidence="4" id="KW-1185">Reference proteome</keyword>
<sequence length="710" mass="79250">MKTLQSSSRGRGGRGSYRGRGLGGRGGGGGGDGKLGDSRFAARFTDPRFKVSAQAGRQPHRRAQHAVEVARRDPRFAKHFRAAETAEDMEASDATSTVFSGGSEHRFSDSSSSRAGASDEDEEEGMSCSQEEEVALDSEVAAWVPDEVEFIEARRRVAIVNCDWDHVRAVDLYAILFHALPLGGQLLDVSIYKSEFGKRMMEHERMHGPDLWVHDGDADVAVHGKDGAEEVGGSAMPEVEELPEDVSEDTFGEPRSDGWTDDDPKMMTEQGEDGEWFSDGKYRRYEMDRMKYYYAVATFDSADTAAVVYNELDGMDIEASGVVLDLRYIDDDETFEDPVSRADRIPANFKPLASFKMRAMSQSKFRISWDQDDVFRHQSVQDSFTGTTEEDDLAAYLAPPDSGDEADGNPLDQEKKVREKRHIRRKYAALLEEVGGIPEELEEDQEGNAGGSSDGLDDDSFSRSSDGNDGDEIEKDEDENVEGSVVGDMEVRLDMDADTKAVSLQRDARLRQKMKAADLAKQAELKYKMRRKEMKKSKKDMLRQEREAEKAYQAAHEAEDREKLRELMGADDGTVRISGKARRKAHAKQVKERLAEERAAKKKMRAAGQLGVTQQVQRTRREQEAQEAVDQIDDRFRSKLLSDPRFHLEVAQKDKRVASNVVQLASTVAKARQGKRGRSDSEAKSAPTSKSVDDTVDFFLAKKTKTKTLA</sequence>
<feature type="compositionally biased region" description="Acidic residues" evidence="1">
    <location>
        <begin position="118"/>
        <end position="132"/>
    </location>
</feature>
<reference evidence="3 4" key="1">
    <citation type="submission" date="2021-02" db="EMBL/GenBank/DDBJ databases">
        <title>Leishmania (Mundinia) enrietti genome sequencing and assembly.</title>
        <authorList>
            <person name="Almutairi H."/>
            <person name="Gatherer D."/>
        </authorList>
    </citation>
    <scope>NUCLEOTIDE SEQUENCE [LARGE SCALE GENOMIC DNA]</scope>
    <source>
        <strain evidence="3">CUR178</strain>
    </source>
</reference>
<feature type="region of interest" description="Disordered" evidence="1">
    <location>
        <begin position="667"/>
        <end position="691"/>
    </location>
</feature>
<dbReference type="EMBL" id="JAFHKP010000036">
    <property type="protein sequence ID" value="KAG5465985.1"/>
    <property type="molecule type" value="Genomic_DNA"/>
</dbReference>
<feature type="compositionally biased region" description="Basic and acidic residues" evidence="1">
    <location>
        <begin position="539"/>
        <end position="568"/>
    </location>
</feature>
<dbReference type="PANTHER" id="PTHR12202">
    <property type="entry name" value="ESF1 HOMOLOG"/>
    <property type="match status" value="1"/>
</dbReference>
<feature type="region of interest" description="Disordered" evidence="1">
    <location>
        <begin position="436"/>
        <end position="492"/>
    </location>
</feature>
<dbReference type="GeneID" id="94167991"/>
<evidence type="ECO:0000313" key="3">
    <source>
        <dbReference type="EMBL" id="KAG5465985.1"/>
    </source>
</evidence>
<feature type="region of interest" description="Disordered" evidence="1">
    <location>
        <begin position="531"/>
        <end position="629"/>
    </location>
</feature>
<feature type="compositionally biased region" description="Basic and acidic residues" evidence="1">
    <location>
        <begin position="589"/>
        <end position="599"/>
    </location>
</feature>
<dbReference type="OrthoDB" id="431825at2759"/>
<dbReference type="RefSeq" id="XP_067688584.1">
    <property type="nucleotide sequence ID" value="XM_067832481.1"/>
</dbReference>
<evidence type="ECO:0000259" key="2">
    <source>
        <dbReference type="Pfam" id="PF25121"/>
    </source>
</evidence>